<dbReference type="KEGG" id="mpaf:R5R33_07850"/>
<sequence length="220" mass="25195">MPVNKGTDNFKAHRDKKVNKVCEMIDQNLMRLRRSKAKFSNFNSLATYLCSAISQALTIEHSHNSEGTPPKPISKSTLYRNKIYREKIILFLRQNHENSSLPLKSENLHSSIYEKENFELRAEVATLKNKIISLKRYIENKNVVDNPEEVVSKKISTSTQHMEKFHLTSSALQTLLEATEGQFIIENGQLVATSRIIDNIVVDKGTLSPFIEWINTNGKY</sequence>
<reference evidence="1 2" key="1">
    <citation type="submission" date="2023-10" db="EMBL/GenBank/DDBJ databases">
        <title>Description of Microbulbifer bruguierae sp. nov., isolated from the sediments of mangrove plant Bruguiera sexangula and comparative genomic analyses of the genus Microbulbifer.</title>
        <authorList>
            <person name="Long M."/>
        </authorList>
    </citation>
    <scope>NUCLEOTIDE SEQUENCE [LARGE SCALE GENOMIC DNA]</scope>
    <source>
        <strain evidence="1 2">SPO729</strain>
    </source>
</reference>
<proteinExistence type="predicted"/>
<protein>
    <submittedName>
        <fullName evidence="1">Uncharacterized protein</fullName>
    </submittedName>
</protein>
<keyword evidence="2" id="KW-1185">Reference proteome</keyword>
<name>A0AAU0N4K2_9GAMM</name>
<dbReference type="RefSeq" id="WP_318955467.1">
    <property type="nucleotide sequence ID" value="NZ_CP137555.1"/>
</dbReference>
<evidence type="ECO:0000313" key="1">
    <source>
        <dbReference type="EMBL" id="WOX07034.1"/>
    </source>
</evidence>
<organism evidence="1 2">
    <name type="scientific">Microbulbifer pacificus</name>
    <dbReference type="NCBI Taxonomy" id="407164"/>
    <lineage>
        <taxon>Bacteria</taxon>
        <taxon>Pseudomonadati</taxon>
        <taxon>Pseudomonadota</taxon>
        <taxon>Gammaproteobacteria</taxon>
        <taxon>Cellvibrionales</taxon>
        <taxon>Microbulbiferaceae</taxon>
        <taxon>Microbulbifer</taxon>
    </lineage>
</organism>
<accession>A0AAU0N4K2</accession>
<gene>
    <name evidence="1" type="ORF">R5R33_07850</name>
</gene>
<dbReference type="AlphaFoldDB" id="A0AAU0N4K2"/>
<dbReference type="Proteomes" id="UP001302477">
    <property type="component" value="Chromosome"/>
</dbReference>
<dbReference type="EMBL" id="CP137555">
    <property type="protein sequence ID" value="WOX07034.1"/>
    <property type="molecule type" value="Genomic_DNA"/>
</dbReference>
<evidence type="ECO:0000313" key="2">
    <source>
        <dbReference type="Proteomes" id="UP001302477"/>
    </source>
</evidence>